<keyword evidence="2" id="KW-1185">Reference proteome</keyword>
<proteinExistence type="predicted"/>
<evidence type="ECO:0000313" key="2">
    <source>
        <dbReference type="Proteomes" id="UP000242818"/>
    </source>
</evidence>
<name>A0A1C3YVH4_9BACT</name>
<protein>
    <submittedName>
        <fullName evidence="1">Uncharacterized protein</fullName>
    </submittedName>
</protein>
<dbReference type="Proteomes" id="UP000242818">
    <property type="component" value="Unassembled WGS sequence"/>
</dbReference>
<accession>A0A1C3YVH4</accession>
<dbReference type="AlphaFoldDB" id="A0A1C3YVH4"/>
<organism evidence="1 2">
    <name type="scientific">Chitinophaga costaii</name>
    <dbReference type="NCBI Taxonomy" id="1335309"/>
    <lineage>
        <taxon>Bacteria</taxon>
        <taxon>Pseudomonadati</taxon>
        <taxon>Bacteroidota</taxon>
        <taxon>Chitinophagia</taxon>
        <taxon>Chitinophagales</taxon>
        <taxon>Chitinophagaceae</taxon>
        <taxon>Chitinophaga</taxon>
    </lineage>
</organism>
<reference evidence="1 2" key="1">
    <citation type="submission" date="2016-08" db="EMBL/GenBank/DDBJ databases">
        <authorList>
            <person name="Seilhamer J.J."/>
        </authorList>
    </citation>
    <scope>NUCLEOTIDE SEQUENCE [LARGE SCALE GENOMIC DNA]</scope>
    <source>
        <strain evidence="1 2">A37T2</strain>
    </source>
</reference>
<sequence length="76" mass="8812">MHLSIVTANEFPDLIISHMPNTLIISNRDDVSIEYLISKMDNRGISHLRINSEDIGSFEFSSWYTCHYYRSVNICS</sequence>
<evidence type="ECO:0000313" key="1">
    <source>
        <dbReference type="EMBL" id="SCB74069.1"/>
    </source>
</evidence>
<dbReference type="EMBL" id="FMAR01000001">
    <property type="protein sequence ID" value="SCB74069.1"/>
    <property type="molecule type" value="Genomic_DNA"/>
</dbReference>
<gene>
    <name evidence="1" type="ORF">GA0116948_101124</name>
</gene>